<dbReference type="PANTHER" id="PTHR13693">
    <property type="entry name" value="CLASS II AMINOTRANSFERASE/8-AMINO-7-OXONONANOATE SYNTHASE"/>
    <property type="match status" value="1"/>
</dbReference>
<comment type="caution">
    <text evidence="5">The sequence shown here is derived from an EMBL/GenBank/DDBJ whole genome shotgun (WGS) entry which is preliminary data.</text>
</comment>
<evidence type="ECO:0000259" key="4">
    <source>
        <dbReference type="Pfam" id="PF00155"/>
    </source>
</evidence>
<accession>A0ABS7PIH8</accession>
<evidence type="ECO:0000256" key="1">
    <source>
        <dbReference type="ARBA" id="ARBA00001933"/>
    </source>
</evidence>
<dbReference type="EMBL" id="JAINVV010000001">
    <property type="protein sequence ID" value="MBY8821107.1"/>
    <property type="molecule type" value="Genomic_DNA"/>
</dbReference>
<dbReference type="RefSeq" id="WP_222988194.1">
    <property type="nucleotide sequence ID" value="NZ_JAINVV010000001.1"/>
</dbReference>
<gene>
    <name evidence="5" type="ORF">K7G82_02315</name>
</gene>
<evidence type="ECO:0000313" key="6">
    <source>
        <dbReference type="Proteomes" id="UP000706039"/>
    </source>
</evidence>
<organism evidence="5 6">
    <name type="scientific">Sphingomonas colocasiae</name>
    <dbReference type="NCBI Taxonomy" id="1848973"/>
    <lineage>
        <taxon>Bacteria</taxon>
        <taxon>Pseudomonadati</taxon>
        <taxon>Pseudomonadota</taxon>
        <taxon>Alphaproteobacteria</taxon>
        <taxon>Sphingomonadales</taxon>
        <taxon>Sphingomonadaceae</taxon>
        <taxon>Sphingomonas</taxon>
    </lineage>
</organism>
<dbReference type="Proteomes" id="UP000706039">
    <property type="component" value="Unassembled WGS sequence"/>
</dbReference>
<keyword evidence="2" id="KW-0808">Transferase</keyword>
<dbReference type="Gene3D" id="3.90.1150.10">
    <property type="entry name" value="Aspartate Aminotransferase, domain 1"/>
    <property type="match status" value="1"/>
</dbReference>
<dbReference type="SUPFAM" id="SSF53383">
    <property type="entry name" value="PLP-dependent transferases"/>
    <property type="match status" value="1"/>
</dbReference>
<name>A0ABS7PIH8_9SPHN</name>
<keyword evidence="6" id="KW-1185">Reference proteome</keyword>
<protein>
    <submittedName>
        <fullName evidence="5">8-amino-7-oxononanoate synthase</fullName>
    </submittedName>
</protein>
<keyword evidence="3" id="KW-0663">Pyridoxal phosphate</keyword>
<dbReference type="InterPro" id="IPR004839">
    <property type="entry name" value="Aminotransferase_I/II_large"/>
</dbReference>
<dbReference type="InterPro" id="IPR015424">
    <property type="entry name" value="PyrdxlP-dep_Trfase"/>
</dbReference>
<sequence>MTDGSAIISVFATHQAQLDALKAADRLRALRPRDGLDFSSNDYLGLADSDALRTALADGIALGLPMGSGGSRLLRGNHEAHEALEAEAARHYRSEAALFLSTGFAANAGLFATLPQRGDLVVHDALIHASAHDGMRIGRAERVTAAHNDASAFEDAISAWRAAGGIGRVWIAVESLYSMDGDRAPLAELAAIARAHDAILVVDEAHATGVFGADGRGLADDLGLGEQLITLHTCGKALGCEGALICAPRTVIDFLINRGRPFIFSTAPSPLVAHCVRHAIGIAAADPDRRTRLARLVDHAAKRLAPLGIPATGSQIVPVLIGEDDRTMAMAAMLQQRGFDIRGIRPPTVPEGTARLRLSLTLNVTEADVDAMADALAEAMAPVPA</sequence>
<feature type="domain" description="Aminotransferase class I/classII large" evidence="4">
    <location>
        <begin position="34"/>
        <end position="376"/>
    </location>
</feature>
<dbReference type="PANTHER" id="PTHR13693:SF100">
    <property type="entry name" value="8-AMINO-7-OXONONANOATE SYNTHASE"/>
    <property type="match status" value="1"/>
</dbReference>
<proteinExistence type="predicted"/>
<evidence type="ECO:0000256" key="2">
    <source>
        <dbReference type="ARBA" id="ARBA00022679"/>
    </source>
</evidence>
<dbReference type="InterPro" id="IPR050087">
    <property type="entry name" value="AON_synthase_class-II"/>
</dbReference>
<dbReference type="Gene3D" id="3.40.640.10">
    <property type="entry name" value="Type I PLP-dependent aspartate aminotransferase-like (Major domain)"/>
    <property type="match status" value="1"/>
</dbReference>
<dbReference type="Pfam" id="PF00155">
    <property type="entry name" value="Aminotran_1_2"/>
    <property type="match status" value="1"/>
</dbReference>
<evidence type="ECO:0000313" key="5">
    <source>
        <dbReference type="EMBL" id="MBY8821107.1"/>
    </source>
</evidence>
<evidence type="ECO:0000256" key="3">
    <source>
        <dbReference type="ARBA" id="ARBA00022898"/>
    </source>
</evidence>
<dbReference type="InterPro" id="IPR015421">
    <property type="entry name" value="PyrdxlP-dep_Trfase_major"/>
</dbReference>
<dbReference type="InterPro" id="IPR015422">
    <property type="entry name" value="PyrdxlP-dep_Trfase_small"/>
</dbReference>
<comment type="cofactor">
    <cofactor evidence="1">
        <name>pyridoxal 5'-phosphate</name>
        <dbReference type="ChEBI" id="CHEBI:597326"/>
    </cofactor>
</comment>
<reference evidence="5 6" key="1">
    <citation type="submission" date="2021-08" db="EMBL/GenBank/DDBJ databases">
        <authorList>
            <person name="Tuo L."/>
        </authorList>
    </citation>
    <scope>NUCLEOTIDE SEQUENCE [LARGE SCALE GENOMIC DNA]</scope>
    <source>
        <strain evidence="5 6">JCM 31229</strain>
    </source>
</reference>